<evidence type="ECO:0000256" key="1">
    <source>
        <dbReference type="SAM" id="Coils"/>
    </source>
</evidence>
<protein>
    <submittedName>
        <fullName evidence="4">Toluene tolerance protein</fullName>
    </submittedName>
</protein>
<dbReference type="PIRSF" id="PIRSF004649">
    <property type="entry name" value="MlaC"/>
    <property type="match status" value="1"/>
</dbReference>
<dbReference type="Proteomes" id="UP000189462">
    <property type="component" value="Unassembled WGS sequence"/>
</dbReference>
<comment type="caution">
    <text evidence="4">The sequence shown here is derived from an EMBL/GenBank/DDBJ whole genome shotgun (WGS) entry which is preliminary data.</text>
</comment>
<keyword evidence="5" id="KW-1185">Reference proteome</keyword>
<dbReference type="PANTHER" id="PTHR36573">
    <property type="entry name" value="INTERMEMBRANE PHOSPHOLIPID TRANSPORT SYSTEM BINDING PROTEIN MLAC"/>
    <property type="match status" value="1"/>
</dbReference>
<keyword evidence="2" id="KW-0732">Signal</keyword>
<evidence type="ECO:0000259" key="3">
    <source>
        <dbReference type="PROSITE" id="PS50206"/>
    </source>
</evidence>
<feature type="coiled-coil region" evidence="1">
    <location>
        <begin position="186"/>
        <end position="213"/>
    </location>
</feature>
<dbReference type="InterPro" id="IPR008869">
    <property type="entry name" value="MlaC/ttg2D"/>
</dbReference>
<accession>A0A1V3NNU2</accession>
<proteinExistence type="predicted"/>
<dbReference type="Gene3D" id="3.10.450.50">
    <property type="match status" value="1"/>
</dbReference>
<feature type="chain" id="PRO_5013228735" evidence="2">
    <location>
        <begin position="24"/>
        <end position="217"/>
    </location>
</feature>
<dbReference type="PANTHER" id="PTHR36573:SF1">
    <property type="entry name" value="INTERMEMBRANE PHOSPHOLIPID TRANSPORT SYSTEM BINDING PROTEIN MLAC"/>
    <property type="match status" value="1"/>
</dbReference>
<dbReference type="InterPro" id="IPR001763">
    <property type="entry name" value="Rhodanese-like_dom"/>
</dbReference>
<evidence type="ECO:0000313" key="4">
    <source>
        <dbReference type="EMBL" id="OOG26492.1"/>
    </source>
</evidence>
<dbReference type="Pfam" id="PF05494">
    <property type="entry name" value="MlaC"/>
    <property type="match status" value="1"/>
</dbReference>
<keyword evidence="1" id="KW-0175">Coiled coil</keyword>
<dbReference type="PROSITE" id="PS50206">
    <property type="entry name" value="RHODANESE_3"/>
    <property type="match status" value="1"/>
</dbReference>
<dbReference type="EMBL" id="MVBK01000027">
    <property type="protein sequence ID" value="OOG26492.1"/>
    <property type="molecule type" value="Genomic_DNA"/>
</dbReference>
<dbReference type="Gene3D" id="1.10.10.640">
    <property type="entry name" value="phospholipid-binding protein"/>
    <property type="match status" value="1"/>
</dbReference>
<sequence>MRFLRLQSLLLLMSAALAFGAVAQANPGDPVEVVQTSANRVLQLLRDNEDRLNSDSRFVYDLVEEEILPLVDVEGMSRLILARHWRTATPEQRERFVEAFTDTMVRAYAGQLAEHADKRIIVNERRSRTDGNRASVATEIVVGQGRPNIPVVYDLRVVDGKWKAFNLTVESWSLVTNFRTSFGNEIESARSEAEGLENLIQRLERRDGALVEEAVGS</sequence>
<feature type="signal peptide" evidence="2">
    <location>
        <begin position="1"/>
        <end position="23"/>
    </location>
</feature>
<organism evidence="4 5">
    <name type="scientific">Thioalkalivibrio denitrificans</name>
    <dbReference type="NCBI Taxonomy" id="108003"/>
    <lineage>
        <taxon>Bacteria</taxon>
        <taxon>Pseudomonadati</taxon>
        <taxon>Pseudomonadota</taxon>
        <taxon>Gammaproteobacteria</taxon>
        <taxon>Chromatiales</taxon>
        <taxon>Ectothiorhodospiraceae</taxon>
        <taxon>Thioalkalivibrio</taxon>
    </lineage>
</organism>
<evidence type="ECO:0000313" key="5">
    <source>
        <dbReference type="Proteomes" id="UP000189462"/>
    </source>
</evidence>
<dbReference type="STRING" id="108003.B1C78_04825"/>
<name>A0A1V3NNU2_9GAMM</name>
<evidence type="ECO:0000256" key="2">
    <source>
        <dbReference type="SAM" id="SignalP"/>
    </source>
</evidence>
<dbReference type="AlphaFoldDB" id="A0A1V3NNU2"/>
<feature type="domain" description="Rhodanese" evidence="3">
    <location>
        <begin position="105"/>
        <end position="171"/>
    </location>
</feature>
<reference evidence="4 5" key="1">
    <citation type="submission" date="2017-02" db="EMBL/GenBank/DDBJ databases">
        <title>Genomic diversity within the haloalkaliphilic genus Thioalkalivibrio.</title>
        <authorList>
            <person name="Ahn A.-C."/>
            <person name="Meier-Kolthoff J."/>
            <person name="Overmars L."/>
            <person name="Richter M."/>
            <person name="Woyke T."/>
            <person name="Sorokin D.Y."/>
            <person name="Muyzer G."/>
        </authorList>
    </citation>
    <scope>NUCLEOTIDE SEQUENCE [LARGE SCALE GENOMIC DNA]</scope>
    <source>
        <strain evidence="4 5">ALJD</strain>
    </source>
</reference>
<gene>
    <name evidence="4" type="ORF">B1C78_04825</name>
</gene>